<dbReference type="InterPro" id="IPR015590">
    <property type="entry name" value="Aldehyde_DH_dom"/>
</dbReference>
<dbReference type="InterPro" id="IPR016162">
    <property type="entry name" value="Ald_DH_N"/>
</dbReference>
<reference evidence="4" key="1">
    <citation type="submission" date="2021-01" db="EMBL/GenBank/DDBJ databases">
        <title>Modified the classification status of verrucomicrobia.</title>
        <authorList>
            <person name="Feng X."/>
        </authorList>
    </citation>
    <scope>NUCLEOTIDE SEQUENCE</scope>
    <source>
        <strain evidence="4">KCTC 22041</strain>
    </source>
</reference>
<dbReference type="PANTHER" id="PTHR43353:SF3">
    <property type="entry name" value="ALDEHYDE DEHYDROGENASE-RELATED"/>
    <property type="match status" value="1"/>
</dbReference>
<evidence type="ECO:0000313" key="4">
    <source>
        <dbReference type="EMBL" id="MBK1881021.1"/>
    </source>
</evidence>
<dbReference type="RefSeq" id="WP_200266808.1">
    <property type="nucleotide sequence ID" value="NZ_JAENIJ010000002.1"/>
</dbReference>
<feature type="region of interest" description="Disordered" evidence="2">
    <location>
        <begin position="501"/>
        <end position="521"/>
    </location>
</feature>
<protein>
    <submittedName>
        <fullName evidence="4">Aldehyde dehydrogenase (NADP(+))</fullName>
    </submittedName>
</protein>
<evidence type="ECO:0000259" key="3">
    <source>
        <dbReference type="Pfam" id="PF00171"/>
    </source>
</evidence>
<dbReference type="EMBL" id="JAENIJ010000002">
    <property type="protein sequence ID" value="MBK1881021.1"/>
    <property type="molecule type" value="Genomic_DNA"/>
</dbReference>
<dbReference type="InterPro" id="IPR050740">
    <property type="entry name" value="Aldehyde_DH_Superfamily"/>
</dbReference>
<dbReference type="PANTHER" id="PTHR43353">
    <property type="entry name" value="SUCCINATE-SEMIALDEHYDE DEHYDROGENASE, MITOCHONDRIAL"/>
    <property type="match status" value="1"/>
</dbReference>
<name>A0A934S258_9BACT</name>
<keyword evidence="1" id="KW-0560">Oxidoreductase</keyword>
<dbReference type="AlphaFoldDB" id="A0A934S258"/>
<dbReference type="InterPro" id="IPR044151">
    <property type="entry name" value="ALDH_KGSADH"/>
</dbReference>
<gene>
    <name evidence="4" type="ORF">JIN85_01265</name>
</gene>
<accession>A0A934S258</accession>
<sequence>MSLDLLGTSFIGYSRGTGHNSCGKAINPATSEELEPTFRSATPDEVEKAMALAKSAFPIYSKLPGSVRAKFLRTIAEKIGARVELLAKRAPLETALPEARIRGEAARTMGQFQLFADLIEEGSWVDARIERAIPDRQPLAKPDLRSMQVPLGPVAVFCASNFPLAYSVAGVDTSSALAAGCPVVAIVHESHMGTAELVAGAVIEAARECEMPEGVFSSLCGGGRTVGVAVVKHPITSAVGFTGSRSGGTALMEIAASRPCPIPVYAEMSAINPLVILPSAIATEPQATALAEAYFASLTLGCGQFCTNPGLVFLPDTGAEPFVEKLRSLIAAAPAAVMLNEGIARAYQTSTNTVADQPEIDLLAKSEARGLNTAPPVVFTTTAAKFLENPKLQAEMFGPASILVFGSSSEIETALAKLEGQLTASIFGSGDEISWNTGIVDQLRKKSGRFIFNGFPTGVEVCSSMVHGGPFPATSDGRSSSVGTMAIFRFCRPAAWQNAPQDALPPELRDENPLGISQHIH</sequence>
<dbReference type="Gene3D" id="3.40.309.10">
    <property type="entry name" value="Aldehyde Dehydrogenase, Chain A, domain 2"/>
    <property type="match status" value="1"/>
</dbReference>
<dbReference type="InterPro" id="IPR016161">
    <property type="entry name" value="Ald_DH/histidinol_DH"/>
</dbReference>
<feature type="domain" description="Aldehyde dehydrogenase" evidence="3">
    <location>
        <begin position="24"/>
        <end position="333"/>
    </location>
</feature>
<dbReference type="Gene3D" id="3.40.605.10">
    <property type="entry name" value="Aldehyde Dehydrogenase, Chain A, domain 1"/>
    <property type="match status" value="1"/>
</dbReference>
<evidence type="ECO:0000313" key="5">
    <source>
        <dbReference type="Proteomes" id="UP000603141"/>
    </source>
</evidence>
<evidence type="ECO:0000256" key="1">
    <source>
        <dbReference type="ARBA" id="ARBA00023002"/>
    </source>
</evidence>
<dbReference type="Pfam" id="PF00171">
    <property type="entry name" value="Aldedh"/>
    <property type="match status" value="1"/>
</dbReference>
<dbReference type="InterPro" id="IPR016163">
    <property type="entry name" value="Ald_DH_C"/>
</dbReference>
<comment type="caution">
    <text evidence="4">The sequence shown here is derived from an EMBL/GenBank/DDBJ whole genome shotgun (WGS) entry which is preliminary data.</text>
</comment>
<evidence type="ECO:0000256" key="2">
    <source>
        <dbReference type="SAM" id="MobiDB-lite"/>
    </source>
</evidence>
<organism evidence="4 5">
    <name type="scientific">Luteolibacter pohnpeiensis</name>
    <dbReference type="NCBI Taxonomy" id="454153"/>
    <lineage>
        <taxon>Bacteria</taxon>
        <taxon>Pseudomonadati</taxon>
        <taxon>Verrucomicrobiota</taxon>
        <taxon>Verrucomicrobiia</taxon>
        <taxon>Verrucomicrobiales</taxon>
        <taxon>Verrucomicrobiaceae</taxon>
        <taxon>Luteolibacter</taxon>
    </lineage>
</organism>
<dbReference type="GO" id="GO:0016620">
    <property type="term" value="F:oxidoreductase activity, acting on the aldehyde or oxo group of donors, NAD or NADP as acceptor"/>
    <property type="evidence" value="ECO:0007669"/>
    <property type="project" value="InterPro"/>
</dbReference>
<dbReference type="SUPFAM" id="SSF53720">
    <property type="entry name" value="ALDH-like"/>
    <property type="match status" value="1"/>
</dbReference>
<dbReference type="CDD" id="cd07129">
    <property type="entry name" value="ALDH_KGSADH"/>
    <property type="match status" value="1"/>
</dbReference>
<proteinExistence type="predicted"/>
<keyword evidence="5" id="KW-1185">Reference proteome</keyword>
<dbReference type="Proteomes" id="UP000603141">
    <property type="component" value="Unassembled WGS sequence"/>
</dbReference>